<evidence type="ECO:0000256" key="2">
    <source>
        <dbReference type="RuleBase" id="RU003457"/>
    </source>
</evidence>
<feature type="domain" description="Pirin C-terminal" evidence="4">
    <location>
        <begin position="175"/>
        <end position="277"/>
    </location>
</feature>
<evidence type="ECO:0000256" key="1">
    <source>
        <dbReference type="ARBA" id="ARBA00008416"/>
    </source>
</evidence>
<dbReference type="PANTHER" id="PTHR13903:SF8">
    <property type="entry name" value="PIRIN"/>
    <property type="match status" value="1"/>
</dbReference>
<dbReference type="CDD" id="cd02909">
    <property type="entry name" value="cupin_pirin_N"/>
    <property type="match status" value="1"/>
</dbReference>
<evidence type="ECO:0000259" key="3">
    <source>
        <dbReference type="Pfam" id="PF02678"/>
    </source>
</evidence>
<gene>
    <name evidence="5" type="ORF">LN736_06915</name>
</gene>
<dbReference type="Gene3D" id="2.60.120.10">
    <property type="entry name" value="Jelly Rolls"/>
    <property type="match status" value="2"/>
</dbReference>
<dbReference type="InterPro" id="IPR014710">
    <property type="entry name" value="RmlC-like_jellyroll"/>
</dbReference>
<dbReference type="Pfam" id="PF05726">
    <property type="entry name" value="Pirin_C"/>
    <property type="match status" value="1"/>
</dbReference>
<reference evidence="5" key="1">
    <citation type="submission" date="2021-11" db="EMBL/GenBank/DDBJ databases">
        <authorList>
            <person name="Qingchun L."/>
            <person name="Dong Z."/>
            <person name="Zongwei Q."/>
            <person name="Jia Z."/>
            <person name="Duotao L."/>
        </authorList>
    </citation>
    <scope>NUCLEOTIDE SEQUENCE</scope>
    <source>
        <strain evidence="5">WLY-B-L2</strain>
    </source>
</reference>
<dbReference type="InterPro" id="IPR011051">
    <property type="entry name" value="RmlC_Cupin_sf"/>
</dbReference>
<name>A0ABS8N4A2_9CLOT</name>
<dbReference type="Pfam" id="PF02678">
    <property type="entry name" value="Pirin"/>
    <property type="match status" value="1"/>
</dbReference>
<protein>
    <submittedName>
        <fullName evidence="5">Pirin family protein</fullName>
    </submittedName>
</protein>
<dbReference type="CDD" id="cd02247">
    <property type="entry name" value="cupin_pirin_C"/>
    <property type="match status" value="1"/>
</dbReference>
<evidence type="ECO:0000313" key="6">
    <source>
        <dbReference type="Proteomes" id="UP001165422"/>
    </source>
</evidence>
<keyword evidence="6" id="KW-1185">Reference proteome</keyword>
<proteinExistence type="inferred from homology"/>
<dbReference type="Proteomes" id="UP001165422">
    <property type="component" value="Unassembled WGS sequence"/>
</dbReference>
<dbReference type="PIRSF" id="PIRSF006232">
    <property type="entry name" value="Pirin"/>
    <property type="match status" value="1"/>
</dbReference>
<comment type="caution">
    <text evidence="5">The sequence shown here is derived from an EMBL/GenBank/DDBJ whole genome shotgun (WGS) entry which is preliminary data.</text>
</comment>
<comment type="similarity">
    <text evidence="1 2">Belongs to the pirin family.</text>
</comment>
<sequence>MPARTVRKIVGGNVQQDGAGVKLLRVLALDTVTEFDPFLMLDIFDSENSEDYIKGFPWHPHRGIETVTYLMSGKIEHGDSLGNKGIIEDGCCQWMTAGSGIIHQEMPQPSKKMFGFQLWINIPKKDKMCIPKYHDISKESIPEVKKKGFTVRIISGHYKDIPGAFRGEYVKADILDINMEKQAEWSIKTDVKSTVFVYIFRGYGYFDKNEKQCIKEKSAVLFNGGEEVRIRSGEDGMRFTIFIGNPLKEPVAWGGPIVMNTREELKKAFEEIDNGTFIKNGKYANHNLK</sequence>
<dbReference type="InterPro" id="IPR008778">
    <property type="entry name" value="Pirin_C_dom"/>
</dbReference>
<dbReference type="SUPFAM" id="SSF51182">
    <property type="entry name" value="RmlC-like cupins"/>
    <property type="match status" value="1"/>
</dbReference>
<dbReference type="PANTHER" id="PTHR13903">
    <property type="entry name" value="PIRIN-RELATED"/>
    <property type="match status" value="1"/>
</dbReference>
<feature type="domain" description="Pirin N-terminal" evidence="3">
    <location>
        <begin position="30"/>
        <end position="120"/>
    </location>
</feature>
<evidence type="ECO:0000259" key="4">
    <source>
        <dbReference type="Pfam" id="PF05726"/>
    </source>
</evidence>
<dbReference type="EMBL" id="JAJJPB010000006">
    <property type="protein sequence ID" value="MCC9294585.1"/>
    <property type="molecule type" value="Genomic_DNA"/>
</dbReference>
<organism evidence="5 6">
    <name type="scientific">Clostridium aromativorans</name>
    <dbReference type="NCBI Taxonomy" id="2836848"/>
    <lineage>
        <taxon>Bacteria</taxon>
        <taxon>Bacillati</taxon>
        <taxon>Bacillota</taxon>
        <taxon>Clostridia</taxon>
        <taxon>Eubacteriales</taxon>
        <taxon>Clostridiaceae</taxon>
        <taxon>Clostridium</taxon>
    </lineage>
</organism>
<dbReference type="RefSeq" id="WP_150355447.1">
    <property type="nucleotide sequence ID" value="NZ_JAJJPB010000006.1"/>
</dbReference>
<dbReference type="InterPro" id="IPR003829">
    <property type="entry name" value="Pirin_N_dom"/>
</dbReference>
<accession>A0ABS8N4A2</accession>
<dbReference type="InterPro" id="IPR012093">
    <property type="entry name" value="Pirin"/>
</dbReference>
<evidence type="ECO:0000313" key="5">
    <source>
        <dbReference type="EMBL" id="MCC9294585.1"/>
    </source>
</evidence>